<gene>
    <name evidence="2" type="ORF">OM076_22355</name>
</gene>
<evidence type="ECO:0000256" key="1">
    <source>
        <dbReference type="PROSITE-ProRule" id="PRU00182"/>
    </source>
</evidence>
<dbReference type="RefSeq" id="WP_270042273.1">
    <property type="nucleotide sequence ID" value="NZ_JAPDOD010000022.1"/>
</dbReference>
<dbReference type="PROSITE" id="PS50889">
    <property type="entry name" value="S4"/>
    <property type="match status" value="1"/>
</dbReference>
<dbReference type="CDD" id="cd00165">
    <property type="entry name" value="S4"/>
    <property type="match status" value="1"/>
</dbReference>
<dbReference type="GO" id="GO:0003723">
    <property type="term" value="F:RNA binding"/>
    <property type="evidence" value="ECO:0007669"/>
    <property type="project" value="UniProtKB-KW"/>
</dbReference>
<accession>A0A9X3MVA4</accession>
<dbReference type="SUPFAM" id="SSF55174">
    <property type="entry name" value="Alpha-L RNA-binding motif"/>
    <property type="match status" value="1"/>
</dbReference>
<comment type="caution">
    <text evidence="2">The sequence shown here is derived from an EMBL/GenBank/DDBJ whole genome shotgun (WGS) entry which is preliminary data.</text>
</comment>
<reference evidence="2" key="1">
    <citation type="submission" date="2022-10" db="EMBL/GenBank/DDBJ databases">
        <title>The WGS of Solirubrobacter ginsenosidimutans DSM 21036.</title>
        <authorList>
            <person name="Jiang Z."/>
        </authorList>
    </citation>
    <scope>NUCLEOTIDE SEQUENCE</scope>
    <source>
        <strain evidence="2">DSM 21036</strain>
    </source>
</reference>
<sequence length="68" mass="7330">MDEFHARDGMIRLGQLLKAAGLVDTGGEAKMLLADEQVTVNGEVETRRGRQLHPGDVVTLGEASVRLT</sequence>
<dbReference type="EMBL" id="JAPDOD010000022">
    <property type="protein sequence ID" value="MDA0163032.1"/>
    <property type="molecule type" value="Genomic_DNA"/>
</dbReference>
<organism evidence="2 3">
    <name type="scientific">Solirubrobacter ginsenosidimutans</name>
    <dbReference type="NCBI Taxonomy" id="490573"/>
    <lineage>
        <taxon>Bacteria</taxon>
        <taxon>Bacillati</taxon>
        <taxon>Actinomycetota</taxon>
        <taxon>Thermoleophilia</taxon>
        <taxon>Solirubrobacterales</taxon>
        <taxon>Solirubrobacteraceae</taxon>
        <taxon>Solirubrobacter</taxon>
    </lineage>
</organism>
<keyword evidence="3" id="KW-1185">Reference proteome</keyword>
<dbReference type="Pfam" id="PF13275">
    <property type="entry name" value="S4_2"/>
    <property type="match status" value="1"/>
</dbReference>
<name>A0A9X3MVA4_9ACTN</name>
<dbReference type="AlphaFoldDB" id="A0A9X3MVA4"/>
<dbReference type="Proteomes" id="UP001149140">
    <property type="component" value="Unassembled WGS sequence"/>
</dbReference>
<protein>
    <submittedName>
        <fullName evidence="2">RNA-binding S4 domain-containing protein</fullName>
    </submittedName>
</protein>
<keyword evidence="1" id="KW-0694">RNA-binding</keyword>
<dbReference type="InterPro" id="IPR036986">
    <property type="entry name" value="S4_RNA-bd_sf"/>
</dbReference>
<proteinExistence type="predicted"/>
<evidence type="ECO:0000313" key="2">
    <source>
        <dbReference type="EMBL" id="MDA0163032.1"/>
    </source>
</evidence>
<evidence type="ECO:0000313" key="3">
    <source>
        <dbReference type="Proteomes" id="UP001149140"/>
    </source>
</evidence>
<dbReference type="Gene3D" id="3.10.290.10">
    <property type="entry name" value="RNA-binding S4 domain"/>
    <property type="match status" value="1"/>
</dbReference>